<dbReference type="InterPro" id="IPR036909">
    <property type="entry name" value="Cyt_c-like_dom_sf"/>
</dbReference>
<keyword evidence="6" id="KW-0812">Transmembrane</keyword>
<dbReference type="PANTHER" id="PTHR33751">
    <property type="entry name" value="CBB3-TYPE CYTOCHROME C OXIDASE SUBUNIT FIXP"/>
    <property type="match status" value="1"/>
</dbReference>
<evidence type="ECO:0000256" key="1">
    <source>
        <dbReference type="ARBA" id="ARBA00022617"/>
    </source>
</evidence>
<evidence type="ECO:0000256" key="3">
    <source>
        <dbReference type="ARBA" id="ARBA00023004"/>
    </source>
</evidence>
<organism evidence="8 9">
    <name type="scientific">Salinimicrobium gaetbulicola</name>
    <dbReference type="NCBI Taxonomy" id="999702"/>
    <lineage>
        <taxon>Bacteria</taxon>
        <taxon>Pseudomonadati</taxon>
        <taxon>Bacteroidota</taxon>
        <taxon>Flavobacteriia</taxon>
        <taxon>Flavobacteriales</taxon>
        <taxon>Flavobacteriaceae</taxon>
        <taxon>Salinimicrobium</taxon>
    </lineage>
</organism>
<feature type="domain" description="Cytochrome c" evidence="7">
    <location>
        <begin position="193"/>
        <end position="273"/>
    </location>
</feature>
<evidence type="ECO:0000256" key="4">
    <source>
        <dbReference type="PROSITE-ProRule" id="PRU00433"/>
    </source>
</evidence>
<dbReference type="SUPFAM" id="SSF46626">
    <property type="entry name" value="Cytochrome c"/>
    <property type="match status" value="1"/>
</dbReference>
<keyword evidence="6" id="KW-0472">Membrane</keyword>
<dbReference type="InterPro" id="IPR038414">
    <property type="entry name" value="CcoP_N_sf"/>
</dbReference>
<evidence type="ECO:0000256" key="5">
    <source>
        <dbReference type="SAM" id="Coils"/>
    </source>
</evidence>
<evidence type="ECO:0000313" key="8">
    <source>
        <dbReference type="EMBL" id="MFD0976714.1"/>
    </source>
</evidence>
<keyword evidence="5" id="KW-0175">Coiled coil</keyword>
<keyword evidence="2 4" id="KW-0479">Metal-binding</keyword>
<dbReference type="Proteomes" id="UP001597100">
    <property type="component" value="Unassembled WGS sequence"/>
</dbReference>
<keyword evidence="1 4" id="KW-0349">Heme</keyword>
<feature type="transmembrane region" description="Helical" evidence="6">
    <location>
        <begin position="7"/>
        <end position="26"/>
    </location>
</feature>
<dbReference type="Pfam" id="PF13442">
    <property type="entry name" value="Cytochrome_CBB3"/>
    <property type="match status" value="1"/>
</dbReference>
<keyword evidence="3 4" id="KW-0408">Iron</keyword>
<keyword evidence="6" id="KW-1133">Transmembrane helix</keyword>
<feature type="coiled-coil region" evidence="5">
    <location>
        <begin position="156"/>
        <end position="183"/>
    </location>
</feature>
<name>A0ABW3IFA7_9FLAO</name>
<evidence type="ECO:0000259" key="7">
    <source>
        <dbReference type="PROSITE" id="PS51007"/>
    </source>
</evidence>
<dbReference type="InterPro" id="IPR009056">
    <property type="entry name" value="Cyt_c-like_dom"/>
</dbReference>
<comment type="caution">
    <text evidence="8">The sequence shown here is derived from an EMBL/GenBank/DDBJ whole genome shotgun (WGS) entry which is preliminary data.</text>
</comment>
<reference evidence="9" key="1">
    <citation type="journal article" date="2019" name="Int. J. Syst. Evol. Microbiol.">
        <title>The Global Catalogue of Microorganisms (GCM) 10K type strain sequencing project: providing services to taxonomists for standard genome sequencing and annotation.</title>
        <authorList>
            <consortium name="The Broad Institute Genomics Platform"/>
            <consortium name="The Broad Institute Genome Sequencing Center for Infectious Disease"/>
            <person name="Wu L."/>
            <person name="Ma J."/>
        </authorList>
    </citation>
    <scope>NUCLEOTIDE SEQUENCE [LARGE SCALE GENOMIC DNA]</scope>
    <source>
        <strain evidence="9">CCUG 60898</strain>
    </source>
</reference>
<dbReference type="Gene3D" id="6.10.280.130">
    <property type="match status" value="1"/>
</dbReference>
<dbReference type="InterPro" id="IPR032858">
    <property type="entry name" value="CcoP_N"/>
</dbReference>
<proteinExistence type="predicted"/>
<dbReference type="RefSeq" id="WP_380738289.1">
    <property type="nucleotide sequence ID" value="NZ_JBHTJP010000032.1"/>
</dbReference>
<keyword evidence="9" id="KW-1185">Reference proteome</keyword>
<dbReference type="PROSITE" id="PS51007">
    <property type="entry name" value="CYTC"/>
    <property type="match status" value="1"/>
</dbReference>
<feature type="transmembrane region" description="Helical" evidence="6">
    <location>
        <begin position="128"/>
        <end position="149"/>
    </location>
</feature>
<evidence type="ECO:0000313" key="9">
    <source>
        <dbReference type="Proteomes" id="UP001597100"/>
    </source>
</evidence>
<gene>
    <name evidence="8" type="ORF">ACFQ1G_07925</name>
</gene>
<dbReference type="EMBL" id="JBHTJP010000032">
    <property type="protein sequence ID" value="MFD0976714.1"/>
    <property type="molecule type" value="Genomic_DNA"/>
</dbReference>
<dbReference type="Pfam" id="PF14715">
    <property type="entry name" value="FixP_N"/>
    <property type="match status" value="1"/>
</dbReference>
<dbReference type="Gene3D" id="1.10.760.10">
    <property type="entry name" value="Cytochrome c-like domain"/>
    <property type="match status" value="1"/>
</dbReference>
<dbReference type="PANTHER" id="PTHR33751:SF1">
    <property type="entry name" value="CBB3-TYPE CYTOCHROME C OXIDASE SUBUNIT FIXP"/>
    <property type="match status" value="1"/>
</dbReference>
<protein>
    <submittedName>
        <fullName evidence="8">Cbb3-type cytochrome c oxidase N-terminal domain-containing protein</fullName>
    </submittedName>
</protein>
<evidence type="ECO:0000256" key="2">
    <source>
        <dbReference type="ARBA" id="ARBA00022723"/>
    </source>
</evidence>
<feature type="transmembrane region" description="Helical" evidence="6">
    <location>
        <begin position="38"/>
        <end position="61"/>
    </location>
</feature>
<dbReference type="InterPro" id="IPR050597">
    <property type="entry name" value="Cytochrome_c_Oxidase_Subunit"/>
</dbReference>
<accession>A0ABW3IFA7</accession>
<evidence type="ECO:0000256" key="6">
    <source>
        <dbReference type="SAM" id="Phobius"/>
    </source>
</evidence>
<sequence length="291" mass="32707">MRHVIPAWIRIAALLLIIWGGTEFLIDSGDKLAIIEYPMLQLALAIVLLFLISAELIIAAFENILFKSLSDEAKERYMEAHEKRMQKYDLKRLYRKLAGTRPLSEEGELELDHNYDGIKELDNKLPPWWLYSFYASIIFAAGYMFYYHILDGASQEMEFEQEMAEARLEVEEYKKNAPDLVDAETVVLLTDAAELEQGAQIYQTNCMACHAADGGGGIGPNLTDEYWILGGGIKNVFHTVSEGGRSGKGMVAWKSTLKPSEIQQVSSYVLSLQGTTPANPKEAEGDLWTQE</sequence>